<gene>
    <name evidence="9" type="ORF">COM45_03560</name>
</gene>
<dbReference type="Pfam" id="PF02770">
    <property type="entry name" value="Acyl-CoA_dh_M"/>
    <property type="match status" value="1"/>
</dbReference>
<evidence type="ECO:0000256" key="2">
    <source>
        <dbReference type="ARBA" id="ARBA00009347"/>
    </source>
</evidence>
<dbReference type="Gene3D" id="1.20.140.10">
    <property type="entry name" value="Butyryl-CoA Dehydrogenase, subunit A, domain 3"/>
    <property type="match status" value="1"/>
</dbReference>
<name>A0A2A4AMU2_9CORY</name>
<dbReference type="InterPro" id="IPR036250">
    <property type="entry name" value="AcylCo_DH-like_C"/>
</dbReference>
<accession>A0A2A4AMU2</accession>
<feature type="domain" description="Acyl-CoA dehydrogenase/oxidase N-terminal" evidence="8">
    <location>
        <begin position="26"/>
        <end position="128"/>
    </location>
</feature>
<organism evidence="9 10">
    <name type="scientific">Corynebacterium accolens</name>
    <dbReference type="NCBI Taxonomy" id="38284"/>
    <lineage>
        <taxon>Bacteria</taxon>
        <taxon>Bacillati</taxon>
        <taxon>Actinomycetota</taxon>
        <taxon>Actinomycetes</taxon>
        <taxon>Mycobacteriales</taxon>
        <taxon>Corynebacteriaceae</taxon>
        <taxon>Corynebacterium</taxon>
    </lineage>
</organism>
<evidence type="ECO:0000256" key="5">
    <source>
        <dbReference type="RuleBase" id="RU362125"/>
    </source>
</evidence>
<evidence type="ECO:0000256" key="1">
    <source>
        <dbReference type="ARBA" id="ARBA00001974"/>
    </source>
</evidence>
<reference evidence="9 10" key="1">
    <citation type="submission" date="2017-09" db="EMBL/GenBank/DDBJ databases">
        <title>Draft Genome Sequence of Corynebacterium accolens AH4003.</title>
        <authorList>
            <person name="Chen Y."/>
            <person name="Oosthuysen W.F."/>
            <person name="Kelley S."/>
            <person name="Horswill A."/>
        </authorList>
    </citation>
    <scope>NUCLEOTIDE SEQUENCE [LARGE SCALE GENOMIC DNA]</scope>
    <source>
        <strain evidence="9 10">AH4003</strain>
    </source>
</reference>
<protein>
    <submittedName>
        <fullName evidence="9">Acyl-CoA dehydrogenase</fullName>
    </submittedName>
</protein>
<keyword evidence="5" id="KW-0560">Oxidoreductase</keyword>
<keyword evidence="4 5" id="KW-0274">FAD</keyword>
<dbReference type="PROSITE" id="PS00073">
    <property type="entry name" value="ACYL_COA_DH_2"/>
    <property type="match status" value="1"/>
</dbReference>
<dbReference type="InterPro" id="IPR006089">
    <property type="entry name" value="Acyl-CoA_DH_CS"/>
</dbReference>
<dbReference type="Proteomes" id="UP000218690">
    <property type="component" value="Unassembled WGS sequence"/>
</dbReference>
<evidence type="ECO:0000259" key="8">
    <source>
        <dbReference type="Pfam" id="PF02771"/>
    </source>
</evidence>
<evidence type="ECO:0000259" key="7">
    <source>
        <dbReference type="Pfam" id="PF02770"/>
    </source>
</evidence>
<sequence>MSNNLFDSTTDFLGAFDGISAQDAEVWARARSFREDCLPVINEHWEKSEYPLELVRRLGELDLMTDGLDVPGHESMTSLGAGLALMEVTRADASMGTVVAVQAGLAMRSIAMLGSEEQRSRYLPAMASCSLLGAFGLTEPLHGSDSIALETTAVCDGDSWVLNGEKKWIGNGASGGVTVIYARMEDGNVGGFIVPQDAPGYSATVITGKLSLRAIHQAHIVLEDCRIPASNRLPGCQTFKDVSRVLTATRIGVSWMALGSAVACYETARNYVMERVQFGRELAKAQIIQQRLANMVLDLNQMMLTCREVAAREEAGTLTPPQASAAKLHNTRAARRIASDARDMLGGVGILLENDIARHFADIEAMHTYEGTDTVQSLIMGKVITGFSAYK</sequence>
<evidence type="ECO:0000313" key="10">
    <source>
        <dbReference type="Proteomes" id="UP000218690"/>
    </source>
</evidence>
<dbReference type="GO" id="GO:0006635">
    <property type="term" value="P:fatty acid beta-oxidation"/>
    <property type="evidence" value="ECO:0007669"/>
    <property type="project" value="InterPro"/>
</dbReference>
<evidence type="ECO:0000256" key="3">
    <source>
        <dbReference type="ARBA" id="ARBA00022630"/>
    </source>
</evidence>
<dbReference type="InterPro" id="IPR037069">
    <property type="entry name" value="AcylCoA_DH/ox_N_sf"/>
</dbReference>
<proteinExistence type="inferred from homology"/>
<dbReference type="InterPro" id="IPR009075">
    <property type="entry name" value="AcylCo_DH/oxidase_C"/>
</dbReference>
<dbReference type="InterPro" id="IPR009100">
    <property type="entry name" value="AcylCoA_DH/oxidase_NM_dom_sf"/>
</dbReference>
<feature type="domain" description="Acyl-CoA dehydrogenase/oxidase C-terminal" evidence="6">
    <location>
        <begin position="242"/>
        <end position="384"/>
    </location>
</feature>
<dbReference type="PANTHER" id="PTHR43188">
    <property type="entry name" value="ACYL-COENZYME A OXIDASE"/>
    <property type="match status" value="1"/>
</dbReference>
<feature type="domain" description="Acyl-CoA oxidase/dehydrogenase middle" evidence="7">
    <location>
        <begin position="134"/>
        <end position="225"/>
    </location>
</feature>
<dbReference type="PANTHER" id="PTHR43188:SF1">
    <property type="entry name" value="ACYL-COA DEHYDROGENASE"/>
    <property type="match status" value="1"/>
</dbReference>
<dbReference type="InterPro" id="IPR045008">
    <property type="entry name" value="ACX4-like"/>
</dbReference>
<dbReference type="EMBL" id="NWBP01000011">
    <property type="protein sequence ID" value="PCC83438.1"/>
    <property type="molecule type" value="Genomic_DNA"/>
</dbReference>
<dbReference type="Pfam" id="PF02771">
    <property type="entry name" value="Acyl-CoA_dh_N"/>
    <property type="match status" value="1"/>
</dbReference>
<dbReference type="GO" id="GO:0003995">
    <property type="term" value="F:acyl-CoA dehydrogenase activity"/>
    <property type="evidence" value="ECO:0007669"/>
    <property type="project" value="InterPro"/>
</dbReference>
<dbReference type="AlphaFoldDB" id="A0A2A4AMU2"/>
<dbReference type="SUPFAM" id="SSF47203">
    <property type="entry name" value="Acyl-CoA dehydrogenase C-terminal domain-like"/>
    <property type="match status" value="1"/>
</dbReference>
<comment type="cofactor">
    <cofactor evidence="1 5">
        <name>FAD</name>
        <dbReference type="ChEBI" id="CHEBI:57692"/>
    </cofactor>
</comment>
<dbReference type="Gene3D" id="2.40.110.10">
    <property type="entry name" value="Butyryl-CoA Dehydrogenase, subunit A, domain 2"/>
    <property type="match status" value="1"/>
</dbReference>
<dbReference type="InterPro" id="IPR006091">
    <property type="entry name" value="Acyl-CoA_Oxase/DH_mid-dom"/>
</dbReference>
<keyword evidence="3 5" id="KW-0285">Flavoprotein</keyword>
<comment type="similarity">
    <text evidence="2 5">Belongs to the acyl-CoA dehydrogenase family.</text>
</comment>
<dbReference type="Pfam" id="PF00441">
    <property type="entry name" value="Acyl-CoA_dh_1"/>
    <property type="match status" value="1"/>
</dbReference>
<dbReference type="GO" id="GO:0050660">
    <property type="term" value="F:flavin adenine dinucleotide binding"/>
    <property type="evidence" value="ECO:0007669"/>
    <property type="project" value="InterPro"/>
</dbReference>
<dbReference type="InterPro" id="IPR046373">
    <property type="entry name" value="Acyl-CoA_Oxase/DH_mid-dom_sf"/>
</dbReference>
<comment type="caution">
    <text evidence="9">The sequence shown here is derived from an EMBL/GenBank/DDBJ whole genome shotgun (WGS) entry which is preliminary data.</text>
</comment>
<dbReference type="Gene3D" id="1.10.540.10">
    <property type="entry name" value="Acyl-CoA dehydrogenase/oxidase, N-terminal domain"/>
    <property type="match status" value="1"/>
</dbReference>
<evidence type="ECO:0000313" key="9">
    <source>
        <dbReference type="EMBL" id="PCC83438.1"/>
    </source>
</evidence>
<evidence type="ECO:0000256" key="4">
    <source>
        <dbReference type="ARBA" id="ARBA00022827"/>
    </source>
</evidence>
<dbReference type="InterPro" id="IPR013786">
    <property type="entry name" value="AcylCoA_DH/ox_N"/>
</dbReference>
<evidence type="ECO:0000259" key="6">
    <source>
        <dbReference type="Pfam" id="PF00441"/>
    </source>
</evidence>
<dbReference type="SUPFAM" id="SSF56645">
    <property type="entry name" value="Acyl-CoA dehydrogenase NM domain-like"/>
    <property type="match status" value="1"/>
</dbReference>